<name>A0ABY6MY81_9ALTE</name>
<evidence type="ECO:0000313" key="1">
    <source>
        <dbReference type="EMBL" id="UZE94798.1"/>
    </source>
</evidence>
<organism evidence="1 2">
    <name type="scientific">Alkalimarinus alittae</name>
    <dbReference type="NCBI Taxonomy" id="2961619"/>
    <lineage>
        <taxon>Bacteria</taxon>
        <taxon>Pseudomonadati</taxon>
        <taxon>Pseudomonadota</taxon>
        <taxon>Gammaproteobacteria</taxon>
        <taxon>Alteromonadales</taxon>
        <taxon>Alteromonadaceae</taxon>
        <taxon>Alkalimarinus</taxon>
    </lineage>
</organism>
<sequence length="196" mass="22229">MSDTPCVASHYQEGPDINVLHHRLTDFPEEWMSAELPHYFSAIIHDVVFAHCENIHASELAVFRRPQQQCEWYRMSLLVAYFLADESFDSFTFTSNTLILLLEATAKALAEAGQNNVYINDVDRREEFIRVVLDALGLFPKGENSTVADDRLQAVSSQARLNVLRAAKAAEKRSNDLRVALAKQKARESADKMTRE</sequence>
<proteinExistence type="predicted"/>
<dbReference type="RefSeq" id="WP_265046291.1">
    <property type="nucleotide sequence ID" value="NZ_CP100390.1"/>
</dbReference>
<gene>
    <name evidence="1" type="ORF">NKI27_11990</name>
</gene>
<dbReference type="EMBL" id="CP100390">
    <property type="protein sequence ID" value="UZE94798.1"/>
    <property type="molecule type" value="Genomic_DNA"/>
</dbReference>
<protein>
    <submittedName>
        <fullName evidence="1">Uncharacterized protein</fullName>
    </submittedName>
</protein>
<reference evidence="1" key="1">
    <citation type="submission" date="2022-06" db="EMBL/GenBank/DDBJ databases">
        <title>Alkalimarinus sp. nov., isolated from gut of a Alitta virens.</title>
        <authorList>
            <person name="Yang A.I."/>
            <person name="Shin N.-R."/>
        </authorList>
    </citation>
    <scope>NUCLEOTIDE SEQUENCE</scope>
    <source>
        <strain evidence="1">A2M4</strain>
    </source>
</reference>
<keyword evidence="2" id="KW-1185">Reference proteome</keyword>
<dbReference type="Proteomes" id="UP001163739">
    <property type="component" value="Chromosome"/>
</dbReference>
<accession>A0ABY6MY81</accession>
<evidence type="ECO:0000313" key="2">
    <source>
        <dbReference type="Proteomes" id="UP001163739"/>
    </source>
</evidence>